<proteinExistence type="predicted"/>
<name>A0A0C5W065_9GAMM</name>
<dbReference type="Proteomes" id="UP000032266">
    <property type="component" value="Chromosome"/>
</dbReference>
<dbReference type="EMBL" id="CP007142">
    <property type="protein sequence ID" value="AJQ96069.1"/>
    <property type="molecule type" value="Genomic_DNA"/>
</dbReference>
<evidence type="ECO:0000313" key="2">
    <source>
        <dbReference type="Proteomes" id="UP000032266"/>
    </source>
</evidence>
<protein>
    <submittedName>
        <fullName evidence="1">Uncharacterized protein</fullName>
    </submittedName>
</protein>
<dbReference type="HOGENOM" id="CLU_3234254_0_0_6"/>
<gene>
    <name evidence="1" type="ORF">YC6258_04033</name>
</gene>
<reference evidence="1 2" key="1">
    <citation type="submission" date="2014-01" db="EMBL/GenBank/DDBJ databases">
        <title>Full genme sequencing of cellulolytic bacterium Gynuella sunshinyii YC6258T gen. nov., sp. nov.</title>
        <authorList>
            <person name="Khan H."/>
            <person name="Chung E.J."/>
            <person name="Chung Y.R."/>
        </authorList>
    </citation>
    <scope>NUCLEOTIDE SEQUENCE [LARGE SCALE GENOMIC DNA]</scope>
    <source>
        <strain evidence="1 2">YC6258</strain>
    </source>
</reference>
<dbReference type="AlphaFoldDB" id="A0A0C5W065"/>
<keyword evidence="2" id="KW-1185">Reference proteome</keyword>
<accession>A0A0C5W065</accession>
<dbReference type="KEGG" id="gsn:YC6258_04033"/>
<sequence length="43" mass="4746">MLIFFQKTVLKDQGDSDKQAHGYLSLICVATSKTTTNEQTGKV</sequence>
<evidence type="ECO:0000313" key="1">
    <source>
        <dbReference type="EMBL" id="AJQ96069.1"/>
    </source>
</evidence>
<organism evidence="1 2">
    <name type="scientific">Gynuella sunshinyii YC6258</name>
    <dbReference type="NCBI Taxonomy" id="1445510"/>
    <lineage>
        <taxon>Bacteria</taxon>
        <taxon>Pseudomonadati</taxon>
        <taxon>Pseudomonadota</taxon>
        <taxon>Gammaproteobacteria</taxon>
        <taxon>Oceanospirillales</taxon>
        <taxon>Saccharospirillaceae</taxon>
        <taxon>Gynuella</taxon>
    </lineage>
</organism>